<dbReference type="Gene3D" id="4.10.80.30">
    <property type="entry name" value="DNA polymerase, domain 6"/>
    <property type="match status" value="1"/>
</dbReference>
<dbReference type="InterPro" id="IPR002901">
    <property type="entry name" value="MGlyc_endo_b_GlcNAc-like_dom"/>
</dbReference>
<feature type="domain" description="Mannosyl-glycoprotein endo-beta-N-acetylglucosamidase-like" evidence="3">
    <location>
        <begin position="40"/>
        <end position="193"/>
    </location>
</feature>
<keyword evidence="2 4" id="KW-0378">Hydrolase</keyword>
<dbReference type="GO" id="GO:0003796">
    <property type="term" value="F:lysozyme activity"/>
    <property type="evidence" value="ECO:0007669"/>
    <property type="project" value="UniProtKB-EC"/>
</dbReference>
<dbReference type="EC" id="3.2.1.17" evidence="4"/>
<evidence type="ECO:0000313" key="4">
    <source>
        <dbReference type="EMBL" id="SUN75868.1"/>
    </source>
</evidence>
<name>A0A380KVV5_9STRE</name>
<sequence length="232" mass="25882">MKRRMKKSLKRIAVATLFLAPALIGIYGLSQHREPKVVAETPQVNSQQEFIQAIAPSAVEIANANDLYPSVMIAQAMHESNSGQSGLAARYGNLFGIKGAYNGNAVSLETWEDDGQGNAYKIMDNFRVYPSWAESLQDYARLLQWNRYAGVHRSNTSTYQDATAALTGTYATDTSYAQKLNYYIEAYGLTAYDNNDSQATQTGSGVWNSYRGRYTSQEILDEDLAWANRFNH</sequence>
<dbReference type="PANTHER" id="PTHR33308:SF9">
    <property type="entry name" value="PEPTIDOGLYCAN HYDROLASE FLGJ"/>
    <property type="match status" value="1"/>
</dbReference>
<accession>A0A380KVV5</accession>
<comment type="similarity">
    <text evidence="1">Belongs to the glycosyl hydrolase 73 family.</text>
</comment>
<dbReference type="GO" id="GO:0004040">
    <property type="term" value="F:amidase activity"/>
    <property type="evidence" value="ECO:0007669"/>
    <property type="project" value="InterPro"/>
</dbReference>
<dbReference type="Pfam" id="PF01832">
    <property type="entry name" value="Glucosaminidase"/>
    <property type="match status" value="1"/>
</dbReference>
<dbReference type="STRING" id="1123307.GCA_000380065_01673"/>
<dbReference type="SMART" id="SM00047">
    <property type="entry name" value="LYZ2"/>
    <property type="match status" value="1"/>
</dbReference>
<evidence type="ECO:0000256" key="1">
    <source>
        <dbReference type="ARBA" id="ARBA00010266"/>
    </source>
</evidence>
<gene>
    <name evidence="4" type="primary">alyS</name>
    <name evidence="4" type="ORF">NCTC13765_00308</name>
</gene>
<dbReference type="AlphaFoldDB" id="A0A380KVV5"/>
<organism evidence="4 5">
    <name type="scientific">Streptococcus massiliensis</name>
    <dbReference type="NCBI Taxonomy" id="313439"/>
    <lineage>
        <taxon>Bacteria</taxon>
        <taxon>Bacillati</taxon>
        <taxon>Bacillota</taxon>
        <taxon>Bacilli</taxon>
        <taxon>Lactobacillales</taxon>
        <taxon>Streptococcaceae</taxon>
        <taxon>Streptococcus</taxon>
    </lineage>
</organism>
<keyword evidence="5" id="KW-1185">Reference proteome</keyword>
<dbReference type="PANTHER" id="PTHR33308">
    <property type="entry name" value="PEPTIDOGLYCAN HYDROLASE FLGJ"/>
    <property type="match status" value="1"/>
</dbReference>
<evidence type="ECO:0000313" key="5">
    <source>
        <dbReference type="Proteomes" id="UP000254634"/>
    </source>
</evidence>
<proteinExistence type="inferred from homology"/>
<evidence type="ECO:0000256" key="2">
    <source>
        <dbReference type="ARBA" id="ARBA00022801"/>
    </source>
</evidence>
<dbReference type="InterPro" id="IPR051056">
    <property type="entry name" value="Glycosyl_Hydrolase_73"/>
</dbReference>
<keyword evidence="4" id="KW-0326">Glycosidase</keyword>
<protein>
    <submittedName>
        <fullName evidence="4">N-acetylmuramidase</fullName>
        <ecNumber evidence="4">3.2.1.17</ecNumber>
    </submittedName>
</protein>
<evidence type="ECO:0000259" key="3">
    <source>
        <dbReference type="SMART" id="SM00047"/>
    </source>
</evidence>
<dbReference type="EMBL" id="UHFR01000005">
    <property type="protein sequence ID" value="SUN75868.1"/>
    <property type="molecule type" value="Genomic_DNA"/>
</dbReference>
<dbReference type="Gene3D" id="1.10.530.10">
    <property type="match status" value="1"/>
</dbReference>
<reference evidence="4" key="1">
    <citation type="submission" date="2018-06" db="EMBL/GenBank/DDBJ databases">
        <authorList>
            <consortium name="Pathogen Informatics"/>
            <person name="Doyle S."/>
        </authorList>
    </citation>
    <scope>NUCLEOTIDE SEQUENCE [LARGE SCALE GENOMIC DNA]</scope>
    <source>
        <strain evidence="4">NCTC13765</strain>
    </source>
</reference>
<dbReference type="Proteomes" id="UP000254634">
    <property type="component" value="Unassembled WGS sequence"/>
</dbReference>